<dbReference type="EMBL" id="CP012643">
    <property type="protein sequence ID" value="ALI99256.1"/>
    <property type="molecule type" value="Genomic_DNA"/>
</dbReference>
<dbReference type="OrthoDB" id="9936068at2"/>
<feature type="chain" id="PRO_5006012720" evidence="1">
    <location>
        <begin position="22"/>
        <end position="68"/>
    </location>
</feature>
<evidence type="ECO:0000313" key="2">
    <source>
        <dbReference type="EMBL" id="ALI99256.1"/>
    </source>
</evidence>
<dbReference type="PROSITE" id="PS51257">
    <property type="entry name" value="PROKAR_LIPOPROTEIN"/>
    <property type="match status" value="1"/>
</dbReference>
<feature type="signal peptide" evidence="1">
    <location>
        <begin position="1"/>
        <end position="21"/>
    </location>
</feature>
<accession>A0A0N7HWH4</accession>
<dbReference type="Proteomes" id="UP000061382">
    <property type="component" value="Chromosome"/>
</dbReference>
<dbReference type="PATRIC" id="fig|512763.3.peg.2216"/>
<dbReference type="STRING" id="512763.DC20_10055"/>
<keyword evidence="1" id="KW-0732">Signal</keyword>
<name>A0A0N7HWH4_9BACT</name>
<reference evidence="2 3" key="1">
    <citation type="submission" date="2015-08" db="EMBL/GenBank/DDBJ databases">
        <title>Complete genome sequence of Rufibacter tibetensis strain 1351t, a radiation-resistant bacterium from tibet plateau.</title>
        <authorList>
            <person name="Dai J."/>
        </authorList>
    </citation>
    <scope>NUCLEOTIDE SEQUENCE [LARGE SCALE GENOMIC DNA]</scope>
    <source>
        <strain evidence="2 3">1351</strain>
    </source>
</reference>
<evidence type="ECO:0000256" key="1">
    <source>
        <dbReference type="SAM" id="SignalP"/>
    </source>
</evidence>
<evidence type="ECO:0000313" key="3">
    <source>
        <dbReference type="Proteomes" id="UP000061382"/>
    </source>
</evidence>
<protein>
    <submittedName>
        <fullName evidence="2">Uncharacterized protein</fullName>
    </submittedName>
</protein>
<dbReference type="KEGG" id="rti:DC20_10055"/>
<gene>
    <name evidence="2" type="ORF">DC20_10055</name>
</gene>
<dbReference type="AlphaFoldDB" id="A0A0N7HWH4"/>
<keyword evidence="3" id="KW-1185">Reference proteome</keyword>
<proteinExistence type="predicted"/>
<dbReference type="RefSeq" id="WP_062543717.1">
    <property type="nucleotide sequence ID" value="NZ_CP012643.1"/>
</dbReference>
<sequence length="68" mass="6945">MRTVFPVVAAAVMLVFSACEANQSQETSSATTLEEAANATDIAETTAAPIDTAAYKTDSLSADTTGTN</sequence>
<organism evidence="2 3">
    <name type="scientific">Rufibacter tibetensis</name>
    <dbReference type="NCBI Taxonomy" id="512763"/>
    <lineage>
        <taxon>Bacteria</taxon>
        <taxon>Pseudomonadati</taxon>
        <taxon>Bacteroidota</taxon>
        <taxon>Cytophagia</taxon>
        <taxon>Cytophagales</taxon>
        <taxon>Hymenobacteraceae</taxon>
        <taxon>Rufibacter</taxon>
    </lineage>
</organism>